<organism evidence="2 3">
    <name type="scientific">Paralvinella palmiformis</name>
    <dbReference type="NCBI Taxonomy" id="53620"/>
    <lineage>
        <taxon>Eukaryota</taxon>
        <taxon>Metazoa</taxon>
        <taxon>Spiralia</taxon>
        <taxon>Lophotrochozoa</taxon>
        <taxon>Annelida</taxon>
        <taxon>Polychaeta</taxon>
        <taxon>Sedentaria</taxon>
        <taxon>Canalipalpata</taxon>
        <taxon>Terebellida</taxon>
        <taxon>Terebelliformia</taxon>
        <taxon>Alvinellidae</taxon>
        <taxon>Paralvinella</taxon>
    </lineage>
</organism>
<accession>A0AAD9IQQ8</accession>
<reference evidence="2" key="1">
    <citation type="journal article" date="2023" name="Mol. Biol. Evol.">
        <title>Third-Generation Sequencing Reveals the Adaptive Role of the Epigenome in Three Deep-Sea Polychaetes.</title>
        <authorList>
            <person name="Perez M."/>
            <person name="Aroh O."/>
            <person name="Sun Y."/>
            <person name="Lan Y."/>
            <person name="Juniper S.K."/>
            <person name="Young C.R."/>
            <person name="Angers B."/>
            <person name="Qian P.Y."/>
        </authorList>
    </citation>
    <scope>NUCLEOTIDE SEQUENCE</scope>
    <source>
        <strain evidence="2">P08H-3</strain>
    </source>
</reference>
<comment type="caution">
    <text evidence="2">The sequence shown here is derived from an EMBL/GenBank/DDBJ whole genome shotgun (WGS) entry which is preliminary data.</text>
</comment>
<evidence type="ECO:0000313" key="2">
    <source>
        <dbReference type="EMBL" id="KAK2139201.1"/>
    </source>
</evidence>
<name>A0AAD9IQQ8_9ANNE</name>
<evidence type="ECO:0000256" key="1">
    <source>
        <dbReference type="SAM" id="MobiDB-lite"/>
    </source>
</evidence>
<feature type="region of interest" description="Disordered" evidence="1">
    <location>
        <begin position="26"/>
        <end position="53"/>
    </location>
</feature>
<feature type="compositionally biased region" description="Polar residues" evidence="1">
    <location>
        <begin position="31"/>
        <end position="40"/>
    </location>
</feature>
<dbReference type="EMBL" id="JAODUP010001941">
    <property type="protein sequence ID" value="KAK2139201.1"/>
    <property type="molecule type" value="Genomic_DNA"/>
</dbReference>
<sequence>MAWCQKENLVLDDSLRRRLQSAAYEAKRNNSRNNDVTTGTDVLETPGLSTSNDVTHISTQIQPDTQDVQYEVIDGGREKRQNTEMSSDFVNIQRDKESDPYEKPSTYINMVDRPNVYQSLNNN</sequence>
<dbReference type="Proteomes" id="UP001208570">
    <property type="component" value="Unassembled WGS sequence"/>
</dbReference>
<evidence type="ECO:0000313" key="3">
    <source>
        <dbReference type="Proteomes" id="UP001208570"/>
    </source>
</evidence>
<dbReference type="AlphaFoldDB" id="A0AAD9IQQ8"/>
<protein>
    <submittedName>
        <fullName evidence="2">Uncharacterized protein</fullName>
    </submittedName>
</protein>
<keyword evidence="3" id="KW-1185">Reference proteome</keyword>
<gene>
    <name evidence="2" type="ORF">LSH36_1945g00000</name>
</gene>
<proteinExistence type="predicted"/>